<evidence type="ECO:0000259" key="6">
    <source>
        <dbReference type="PROSITE" id="PS50011"/>
    </source>
</evidence>
<dbReference type="PROSITE" id="PS50011">
    <property type="entry name" value="PROTEIN_KINASE_DOM"/>
    <property type="match status" value="1"/>
</dbReference>
<feature type="domain" description="Protein kinase" evidence="6">
    <location>
        <begin position="269"/>
        <end position="548"/>
    </location>
</feature>
<dbReference type="PANTHER" id="PTHR24351">
    <property type="entry name" value="RIBOSOMAL PROTEIN S6 KINASE"/>
    <property type="match status" value="1"/>
</dbReference>
<accession>A0A8S1TBM6</accession>
<comment type="caution">
    <text evidence="7">The sequence shown here is derived from an EMBL/GenBank/DDBJ whole genome shotgun (WGS) entry which is preliminary data.</text>
</comment>
<evidence type="ECO:0000313" key="7">
    <source>
        <dbReference type="EMBL" id="CAD8150605.1"/>
    </source>
</evidence>
<dbReference type="AlphaFoldDB" id="A0A8S1TBM6"/>
<reference evidence="7" key="1">
    <citation type="submission" date="2021-01" db="EMBL/GenBank/DDBJ databases">
        <authorList>
            <consortium name="Genoscope - CEA"/>
            <person name="William W."/>
        </authorList>
    </citation>
    <scope>NUCLEOTIDE SEQUENCE</scope>
</reference>
<keyword evidence="8" id="KW-1185">Reference proteome</keyword>
<evidence type="ECO:0000256" key="2">
    <source>
        <dbReference type="ARBA" id="ARBA00022679"/>
    </source>
</evidence>
<keyword evidence="2" id="KW-0808">Transferase</keyword>
<dbReference type="InterPro" id="IPR000719">
    <property type="entry name" value="Prot_kinase_dom"/>
</dbReference>
<dbReference type="GO" id="GO:0005524">
    <property type="term" value="F:ATP binding"/>
    <property type="evidence" value="ECO:0007669"/>
    <property type="project" value="UniProtKB-KW"/>
</dbReference>
<keyword evidence="4" id="KW-0418">Kinase</keyword>
<protein>
    <recommendedName>
        <fullName evidence="6">Protein kinase domain-containing protein</fullName>
    </recommendedName>
</protein>
<evidence type="ECO:0000256" key="3">
    <source>
        <dbReference type="ARBA" id="ARBA00022741"/>
    </source>
</evidence>
<dbReference type="Proteomes" id="UP000689195">
    <property type="component" value="Unassembled WGS sequence"/>
</dbReference>
<sequence length="551" mass="64659">MHYSFQYQKLNELFLASGESSQKFKSTDQMYRKLGDDFEYMLMKLLGTDFDKFNLIEQLNLNNQSQMQDQNLVVTIPILFHPTLYGVSMDIIYRPKKICLKSYLTKTDSSPLYASDKNIINLISFYALKQNDKLINGSLSIDPLTGLFQYKTLVVISLYEQINLSENFLESLKLNIKQHKEVMQIQAPIILYQMNKITFKEFKRFANEESVENKEKNIDQIRKIFEKQLNKEMTQEEKENFLDCPKPNNLPLLTKIKIQNISDDPIKQWKEQSLITSGGYSEIRKIQLAYSIKDDQTYTRALAIKTDKSPNNYRKVNHELNILKNLSETREKGIGEAYIVTSYYDENLKDCYFMEFYNNGSLEQYANSKAIVLSLRTKLFILAGIINGIDFLHYKQIAHLDLKMGNILIQKQLIPKICDFGEAKFFQQLDQDKSVFSRSLPYAAPELYNKNEITPAFDIFSYGILMCNLIFEQFPFDYNPNDLYNLAERYRNNTYAIKRNLIKQTKYGPKKIMKIILQLIVHCLQSDPKLRPKPKWILAILWKMINFLDSF</sequence>
<organism evidence="7 8">
    <name type="scientific">Paramecium pentaurelia</name>
    <dbReference type="NCBI Taxonomy" id="43138"/>
    <lineage>
        <taxon>Eukaryota</taxon>
        <taxon>Sar</taxon>
        <taxon>Alveolata</taxon>
        <taxon>Ciliophora</taxon>
        <taxon>Intramacronucleata</taxon>
        <taxon>Oligohymenophorea</taxon>
        <taxon>Peniculida</taxon>
        <taxon>Parameciidae</taxon>
        <taxon>Paramecium</taxon>
    </lineage>
</organism>
<keyword evidence="5" id="KW-0067">ATP-binding</keyword>
<dbReference type="OrthoDB" id="4062651at2759"/>
<name>A0A8S1TBM6_9CILI</name>
<evidence type="ECO:0000256" key="4">
    <source>
        <dbReference type="ARBA" id="ARBA00022777"/>
    </source>
</evidence>
<dbReference type="SMART" id="SM00220">
    <property type="entry name" value="S_TKc"/>
    <property type="match status" value="1"/>
</dbReference>
<dbReference type="GO" id="GO:0004674">
    <property type="term" value="F:protein serine/threonine kinase activity"/>
    <property type="evidence" value="ECO:0007669"/>
    <property type="project" value="UniProtKB-KW"/>
</dbReference>
<proteinExistence type="predicted"/>
<evidence type="ECO:0000256" key="1">
    <source>
        <dbReference type="ARBA" id="ARBA00022527"/>
    </source>
</evidence>
<gene>
    <name evidence="7" type="ORF">PPENT_87.1.T0200367</name>
</gene>
<dbReference type="InterPro" id="IPR008271">
    <property type="entry name" value="Ser/Thr_kinase_AS"/>
</dbReference>
<dbReference type="PROSITE" id="PS00108">
    <property type="entry name" value="PROTEIN_KINASE_ST"/>
    <property type="match status" value="1"/>
</dbReference>
<dbReference type="Pfam" id="PF00069">
    <property type="entry name" value="Pkinase"/>
    <property type="match status" value="1"/>
</dbReference>
<keyword evidence="3" id="KW-0547">Nucleotide-binding</keyword>
<dbReference type="EMBL" id="CAJJDO010000020">
    <property type="protein sequence ID" value="CAD8150605.1"/>
    <property type="molecule type" value="Genomic_DNA"/>
</dbReference>
<evidence type="ECO:0000256" key="5">
    <source>
        <dbReference type="ARBA" id="ARBA00022840"/>
    </source>
</evidence>
<keyword evidence="1" id="KW-0723">Serine/threonine-protein kinase</keyword>
<evidence type="ECO:0000313" key="8">
    <source>
        <dbReference type="Proteomes" id="UP000689195"/>
    </source>
</evidence>